<dbReference type="Proteomes" id="UP000257554">
    <property type="component" value="Segment"/>
</dbReference>
<dbReference type="RefSeq" id="YP_010097649.1">
    <property type="nucleotide sequence ID" value="NC_055760.1"/>
</dbReference>
<sequence>MVSSKLLNINICSRRSISTFNYILIKFKTIYNNLLFLTFNITIRTSFPITKINYCIVHWRISVRNIQNNLFFFHIILYSIIRFKITFKKTNFSL</sequence>
<proteinExistence type="predicted"/>
<dbReference type="GeneID" id="76971833"/>
<organism evidence="1 2">
    <name type="scientific">crAssphage sp. isolate ctbg_1</name>
    <dbReference type="NCBI Taxonomy" id="2989854"/>
    <lineage>
        <taxon>Viruses</taxon>
        <taxon>Duplodnaviria</taxon>
        <taxon>Heunggongvirae</taxon>
        <taxon>Uroviricota</taxon>
        <taxon>Caudoviricetes</taxon>
        <taxon>Crassvirales</taxon>
        <taxon>Intestiviridae</taxon>
        <taxon>Crudevirinae</taxon>
        <taxon>Whopevirus</taxon>
        <taxon>Whopevirus animalis</taxon>
    </lineage>
</organism>
<accession>A0A345MT30</accession>
<evidence type="ECO:0000313" key="2">
    <source>
        <dbReference type="Proteomes" id="UP000257554"/>
    </source>
</evidence>
<dbReference type="EMBL" id="MH616963">
    <property type="protein sequence ID" value="AXH74530.1"/>
    <property type="molecule type" value="Genomic_DNA"/>
</dbReference>
<name>A0A345MT30_9CAUD</name>
<keyword evidence="2" id="KW-1185">Reference proteome</keyword>
<reference evidence="1 2" key="1">
    <citation type="submission" date="2018-07" db="EMBL/GenBank/DDBJ databases">
        <title>Uncovering a Universe of Circular DNA Viruses in Animal Metagenomes.</title>
        <authorList>
            <person name="Tisza M."/>
            <person name="Buck C."/>
            <person name="Pastrana D."/>
            <person name="Welch N."/>
            <person name="Peretti A."/>
        </authorList>
    </citation>
    <scope>NUCLEOTIDE SEQUENCE [LARGE SCALE GENOMIC DNA]</scope>
    <source>
        <strain evidence="1">Ctbg_1</strain>
    </source>
</reference>
<protein>
    <submittedName>
        <fullName evidence="1">Uncharacterized protein</fullName>
    </submittedName>
</protein>
<evidence type="ECO:0000313" key="1">
    <source>
        <dbReference type="EMBL" id="AXH74530.1"/>
    </source>
</evidence>